<sequence>MIEIGRLGIGLLGGAIASPIYQSNVDRQSSADGQFDADRQVAQNSDIGCRQTNAITGVYEQPNLDSASRGILPLAQTVRIEVLGTGTGWARINQPVVGWIQARYLTPDASCGDLGVATPQNPVLSNTATSGSAQAPNRSFGQPGSSSQPRQRQPRQQEASSFPSPDLSSLRSNRAGNGRSTPEIRSPNAAQAPDTQVTTLTCDVLPTEELMVRREPIVAADTFITTIPIGTYQFQFTRTTRTVETPQGIQRWVYITAPVEGWISLGYVGKDFNLGGRECG</sequence>
<proteinExistence type="predicted"/>
<protein>
    <recommendedName>
        <fullName evidence="4">SH3b domain-containing protein</fullName>
    </recommendedName>
</protein>
<evidence type="ECO:0008006" key="4">
    <source>
        <dbReference type="Google" id="ProtNLM"/>
    </source>
</evidence>
<dbReference type="EMBL" id="JAHHHD010000003">
    <property type="protein sequence ID" value="MBW4657931.1"/>
    <property type="molecule type" value="Genomic_DNA"/>
</dbReference>
<dbReference type="AlphaFoldDB" id="A0A951Q9T7"/>
<organism evidence="2 3">
    <name type="scientific">Drouetiella hepatica Uher 2000/2452</name>
    <dbReference type="NCBI Taxonomy" id="904376"/>
    <lineage>
        <taxon>Bacteria</taxon>
        <taxon>Bacillati</taxon>
        <taxon>Cyanobacteriota</taxon>
        <taxon>Cyanophyceae</taxon>
        <taxon>Oculatellales</taxon>
        <taxon>Oculatellaceae</taxon>
        <taxon>Drouetiella</taxon>
    </lineage>
</organism>
<evidence type="ECO:0000256" key="1">
    <source>
        <dbReference type="SAM" id="MobiDB-lite"/>
    </source>
</evidence>
<feature type="region of interest" description="Disordered" evidence="1">
    <location>
        <begin position="122"/>
        <end position="196"/>
    </location>
</feature>
<feature type="compositionally biased region" description="Polar residues" evidence="1">
    <location>
        <begin position="122"/>
        <end position="140"/>
    </location>
</feature>
<evidence type="ECO:0000313" key="3">
    <source>
        <dbReference type="Proteomes" id="UP000757435"/>
    </source>
</evidence>
<comment type="caution">
    <text evidence="2">The sequence shown here is derived from an EMBL/GenBank/DDBJ whole genome shotgun (WGS) entry which is preliminary data.</text>
</comment>
<name>A0A951Q9T7_9CYAN</name>
<reference evidence="2" key="2">
    <citation type="journal article" date="2022" name="Microbiol. Resour. Announc.">
        <title>Metagenome Sequencing to Explore Phylogenomics of Terrestrial Cyanobacteria.</title>
        <authorList>
            <person name="Ward R.D."/>
            <person name="Stajich J.E."/>
            <person name="Johansen J.R."/>
            <person name="Huntemann M."/>
            <person name="Clum A."/>
            <person name="Foster B."/>
            <person name="Foster B."/>
            <person name="Roux S."/>
            <person name="Palaniappan K."/>
            <person name="Varghese N."/>
            <person name="Mukherjee S."/>
            <person name="Reddy T.B.K."/>
            <person name="Daum C."/>
            <person name="Copeland A."/>
            <person name="Chen I.A."/>
            <person name="Ivanova N.N."/>
            <person name="Kyrpides N.C."/>
            <person name="Shapiro N."/>
            <person name="Eloe-Fadrosh E.A."/>
            <person name="Pietrasiak N."/>
        </authorList>
    </citation>
    <scope>NUCLEOTIDE SEQUENCE</scope>
    <source>
        <strain evidence="2">UHER 2000/2452</strain>
    </source>
</reference>
<gene>
    <name evidence="2" type="ORF">KME15_04600</name>
</gene>
<feature type="compositionally biased region" description="Low complexity" evidence="1">
    <location>
        <begin position="141"/>
        <end position="157"/>
    </location>
</feature>
<reference evidence="2" key="1">
    <citation type="submission" date="2021-05" db="EMBL/GenBank/DDBJ databases">
        <authorList>
            <person name="Pietrasiak N."/>
            <person name="Ward R."/>
            <person name="Stajich J.E."/>
            <person name="Kurbessoian T."/>
        </authorList>
    </citation>
    <scope>NUCLEOTIDE SEQUENCE</scope>
    <source>
        <strain evidence="2">UHER 2000/2452</strain>
    </source>
</reference>
<evidence type="ECO:0000313" key="2">
    <source>
        <dbReference type="EMBL" id="MBW4657931.1"/>
    </source>
</evidence>
<accession>A0A951Q9T7</accession>
<dbReference type="Proteomes" id="UP000757435">
    <property type="component" value="Unassembled WGS sequence"/>
</dbReference>
<feature type="compositionally biased region" description="Polar residues" evidence="1">
    <location>
        <begin position="158"/>
        <end position="180"/>
    </location>
</feature>